<reference evidence="3" key="5">
    <citation type="submission" date="2018-04" db="UniProtKB">
        <authorList>
            <consortium name="EnsemblFungi"/>
        </authorList>
    </citation>
    <scope>IDENTIFICATION</scope>
    <source>
        <strain evidence="3">R3-111a-1</strain>
    </source>
</reference>
<evidence type="ECO:0000313" key="4">
    <source>
        <dbReference type="Proteomes" id="UP000006039"/>
    </source>
</evidence>
<dbReference type="HOGENOM" id="CLU_073159_0_0_1"/>
<sequence length="289" mass="32116">MFGDMGNRILRKCRSERRLREKATTEPAPQHVRKDSTFSTASSDSSDHTNHLRQPRPSTDGDNGHHPRMSEDDWDPLRLHPPMNDARSPYITGRQSGRQQPAPRTPVVDSHHGYGNDADIDDIIGSYGLTALRPPPPLANRRPLLPRMKTAEMDIHEGFDFGFIGGSPTSPTSAERLPHHHHQPQHHRYQNNLHSATSPVSIAARHRRPSTASSTTSDCSSIFLPSHASAGLPTAPLPTPPTFSQGRPRPLGSPESPSYILKRGDWKRRGIVFISEEAKVTEDDCFEIP</sequence>
<dbReference type="EnsemblFungi" id="EJT70443">
    <property type="protein sequence ID" value="EJT70443"/>
    <property type="gene ID" value="GGTG_11466"/>
</dbReference>
<reference evidence="2" key="3">
    <citation type="submission" date="2010-09" db="EMBL/GenBank/DDBJ databases">
        <title>Annotation of Gaeumannomyces graminis var. tritici R3-111a-1.</title>
        <authorList>
            <consortium name="The Broad Institute Genome Sequencing Platform"/>
            <person name="Ma L.-J."/>
            <person name="Dead R."/>
            <person name="Young S.K."/>
            <person name="Zeng Q."/>
            <person name="Gargeya S."/>
            <person name="Fitzgerald M."/>
            <person name="Haas B."/>
            <person name="Abouelleil A."/>
            <person name="Alvarado L."/>
            <person name="Arachchi H.M."/>
            <person name="Berlin A."/>
            <person name="Brown A."/>
            <person name="Chapman S.B."/>
            <person name="Chen Z."/>
            <person name="Dunbar C."/>
            <person name="Freedman E."/>
            <person name="Gearin G."/>
            <person name="Gellesch M."/>
            <person name="Goldberg J."/>
            <person name="Griggs A."/>
            <person name="Gujja S."/>
            <person name="Heiman D."/>
            <person name="Howarth C."/>
            <person name="Larson L."/>
            <person name="Lui A."/>
            <person name="MacDonald P.J.P."/>
            <person name="Mehta T."/>
            <person name="Montmayeur A."/>
            <person name="Murphy C."/>
            <person name="Neiman D."/>
            <person name="Pearson M."/>
            <person name="Priest M."/>
            <person name="Roberts A."/>
            <person name="Saif S."/>
            <person name="Shea T."/>
            <person name="Shenoy N."/>
            <person name="Sisk P."/>
            <person name="Stolte C."/>
            <person name="Sykes S."/>
            <person name="Yandava C."/>
            <person name="Wortman J."/>
            <person name="Nusbaum C."/>
            <person name="Birren B."/>
        </authorList>
    </citation>
    <scope>NUCLEOTIDE SEQUENCE</scope>
    <source>
        <strain evidence="2">R3-111a-1</strain>
    </source>
</reference>
<name>J3PD98_GAET3</name>
<dbReference type="EMBL" id="GL385401">
    <property type="protein sequence ID" value="EJT70443.1"/>
    <property type="molecule type" value="Genomic_DNA"/>
</dbReference>
<feature type="region of interest" description="Disordered" evidence="1">
    <location>
        <begin position="166"/>
        <end position="189"/>
    </location>
</feature>
<feature type="compositionally biased region" description="Basic residues" evidence="1">
    <location>
        <begin position="178"/>
        <end position="189"/>
    </location>
</feature>
<evidence type="ECO:0000313" key="2">
    <source>
        <dbReference type="EMBL" id="EJT70443.1"/>
    </source>
</evidence>
<dbReference type="GeneID" id="20351924"/>
<evidence type="ECO:0000313" key="3">
    <source>
        <dbReference type="EnsemblFungi" id="EJT70443"/>
    </source>
</evidence>
<dbReference type="eggNOG" id="ENOG502RMUM">
    <property type="taxonomic scope" value="Eukaryota"/>
</dbReference>
<evidence type="ECO:0000256" key="1">
    <source>
        <dbReference type="SAM" id="MobiDB-lite"/>
    </source>
</evidence>
<dbReference type="OrthoDB" id="5226162at2759"/>
<organism evidence="2">
    <name type="scientific">Gaeumannomyces tritici (strain R3-111a-1)</name>
    <name type="common">Wheat and barley take-all root rot fungus</name>
    <name type="synonym">Gaeumannomyces graminis var. tritici</name>
    <dbReference type="NCBI Taxonomy" id="644352"/>
    <lineage>
        <taxon>Eukaryota</taxon>
        <taxon>Fungi</taxon>
        <taxon>Dikarya</taxon>
        <taxon>Ascomycota</taxon>
        <taxon>Pezizomycotina</taxon>
        <taxon>Sordariomycetes</taxon>
        <taxon>Sordariomycetidae</taxon>
        <taxon>Magnaporthales</taxon>
        <taxon>Magnaporthaceae</taxon>
        <taxon>Gaeumannomyces</taxon>
    </lineage>
</organism>
<dbReference type="AlphaFoldDB" id="J3PD98"/>
<keyword evidence="4" id="KW-1185">Reference proteome</keyword>
<dbReference type="RefSeq" id="XP_009227621.1">
    <property type="nucleotide sequence ID" value="XM_009229357.1"/>
</dbReference>
<feature type="compositionally biased region" description="Basic and acidic residues" evidence="1">
    <location>
        <begin position="62"/>
        <end position="78"/>
    </location>
</feature>
<reference evidence="2" key="2">
    <citation type="submission" date="2010-07" db="EMBL/GenBank/DDBJ databases">
        <authorList>
            <consortium name="The Broad Institute Genome Sequencing Platform"/>
            <consortium name="Broad Institute Genome Sequencing Center for Infectious Disease"/>
            <person name="Ma L.-J."/>
            <person name="Dead R."/>
            <person name="Young S."/>
            <person name="Zeng Q."/>
            <person name="Koehrsen M."/>
            <person name="Alvarado L."/>
            <person name="Berlin A."/>
            <person name="Chapman S.B."/>
            <person name="Chen Z."/>
            <person name="Freedman E."/>
            <person name="Gellesch M."/>
            <person name="Goldberg J."/>
            <person name="Griggs A."/>
            <person name="Gujja S."/>
            <person name="Heilman E.R."/>
            <person name="Heiman D."/>
            <person name="Hepburn T."/>
            <person name="Howarth C."/>
            <person name="Jen D."/>
            <person name="Larson L."/>
            <person name="Mehta T."/>
            <person name="Neiman D."/>
            <person name="Pearson M."/>
            <person name="Roberts A."/>
            <person name="Saif S."/>
            <person name="Shea T."/>
            <person name="Shenoy N."/>
            <person name="Sisk P."/>
            <person name="Stolte C."/>
            <person name="Sykes S."/>
            <person name="Walk T."/>
            <person name="White J."/>
            <person name="Yandava C."/>
            <person name="Haas B."/>
            <person name="Nusbaum C."/>
            <person name="Birren B."/>
        </authorList>
    </citation>
    <scope>NUCLEOTIDE SEQUENCE</scope>
    <source>
        <strain evidence="2">R3-111a-1</strain>
    </source>
</reference>
<dbReference type="Proteomes" id="UP000006039">
    <property type="component" value="Unassembled WGS sequence"/>
</dbReference>
<gene>
    <name evidence="3" type="primary">20351924</name>
    <name evidence="2" type="ORF">GGTG_11466</name>
</gene>
<accession>J3PD98</accession>
<protein>
    <submittedName>
        <fullName evidence="2 3">Uncharacterized protein</fullName>
    </submittedName>
</protein>
<reference evidence="4" key="1">
    <citation type="submission" date="2010-07" db="EMBL/GenBank/DDBJ databases">
        <title>The genome sequence of Gaeumannomyces graminis var. tritici strain R3-111a-1.</title>
        <authorList>
            <consortium name="The Broad Institute Genome Sequencing Platform"/>
            <person name="Ma L.-J."/>
            <person name="Dead R."/>
            <person name="Young S."/>
            <person name="Zeng Q."/>
            <person name="Koehrsen M."/>
            <person name="Alvarado L."/>
            <person name="Berlin A."/>
            <person name="Chapman S.B."/>
            <person name="Chen Z."/>
            <person name="Freedman E."/>
            <person name="Gellesch M."/>
            <person name="Goldberg J."/>
            <person name="Griggs A."/>
            <person name="Gujja S."/>
            <person name="Heilman E.R."/>
            <person name="Heiman D."/>
            <person name="Hepburn T."/>
            <person name="Howarth C."/>
            <person name="Jen D."/>
            <person name="Larson L."/>
            <person name="Mehta T."/>
            <person name="Neiman D."/>
            <person name="Pearson M."/>
            <person name="Roberts A."/>
            <person name="Saif S."/>
            <person name="Shea T."/>
            <person name="Shenoy N."/>
            <person name="Sisk P."/>
            <person name="Stolte C."/>
            <person name="Sykes S."/>
            <person name="Walk T."/>
            <person name="White J."/>
            <person name="Yandava C."/>
            <person name="Haas B."/>
            <person name="Nusbaum C."/>
            <person name="Birren B."/>
        </authorList>
    </citation>
    <scope>NUCLEOTIDE SEQUENCE [LARGE SCALE GENOMIC DNA]</scope>
    <source>
        <strain evidence="4">R3-111a-1</strain>
    </source>
</reference>
<proteinExistence type="predicted"/>
<feature type="region of interest" description="Disordered" evidence="1">
    <location>
        <begin position="230"/>
        <end position="258"/>
    </location>
</feature>
<dbReference type="VEuPathDB" id="FungiDB:GGTG_11466"/>
<reference evidence="3" key="4">
    <citation type="journal article" date="2015" name="G3 (Bethesda)">
        <title>Genome sequences of three phytopathogenic species of the Magnaporthaceae family of fungi.</title>
        <authorList>
            <person name="Okagaki L.H."/>
            <person name="Nunes C.C."/>
            <person name="Sailsbery J."/>
            <person name="Clay B."/>
            <person name="Brown D."/>
            <person name="John T."/>
            <person name="Oh Y."/>
            <person name="Young N."/>
            <person name="Fitzgerald M."/>
            <person name="Haas B.J."/>
            <person name="Zeng Q."/>
            <person name="Young S."/>
            <person name="Adiconis X."/>
            <person name="Fan L."/>
            <person name="Levin J.Z."/>
            <person name="Mitchell T.K."/>
            <person name="Okubara P.A."/>
            <person name="Farman M.L."/>
            <person name="Kohn L.M."/>
            <person name="Birren B."/>
            <person name="Ma L.-J."/>
            <person name="Dean R.A."/>
        </authorList>
    </citation>
    <scope>NUCLEOTIDE SEQUENCE</scope>
    <source>
        <strain evidence="3">R3-111a-1</strain>
    </source>
</reference>
<feature type="region of interest" description="Disordered" evidence="1">
    <location>
        <begin position="1"/>
        <end position="114"/>
    </location>
</feature>